<accession>A0A9P6SLI2</accession>
<protein>
    <submittedName>
        <fullName evidence="1">Uncharacterized protein</fullName>
    </submittedName>
</protein>
<name>A0A9P6SLI2_9HELO</name>
<dbReference type="Proteomes" id="UP000785200">
    <property type="component" value="Unassembled WGS sequence"/>
</dbReference>
<gene>
    <name evidence="1" type="ORF">D0Z07_8430</name>
</gene>
<evidence type="ECO:0000313" key="1">
    <source>
        <dbReference type="EMBL" id="KAG0646151.1"/>
    </source>
</evidence>
<proteinExistence type="predicted"/>
<dbReference type="OrthoDB" id="6365676at2759"/>
<comment type="caution">
    <text evidence="1">The sequence shown here is derived from an EMBL/GenBank/DDBJ whole genome shotgun (WGS) entry which is preliminary data.</text>
</comment>
<dbReference type="SUPFAM" id="SSF52047">
    <property type="entry name" value="RNI-like"/>
    <property type="match status" value="1"/>
</dbReference>
<sequence length="322" mass="36762">MASKDCKSSLPTLPPELILSVIGFVISPTESRAVALRASHLVTKTLVSLLRALRLLHARCLYIDSDARLMSLAASIAQMPHELRTASERLRLMRQSVGVSHILSLYLSYTEVNDFQLAQSVLGLFTAIAPYLRRLVIDMPLRDYDYWDLRMTTASTLREAFSKLTGLDTVCSIRDELFLPGFEPTISVEQTSVWPLWPNLKTLILYNEDIDNEDLWPSLGKLEHFETLVLTRCDGLEETDIKLEWTKNCGQRPLEVLIVNIEGGHRNPLGRKSWKEDSVVVKEMNVPTSYYGDEDEIELCQEWVKRRVLRGVKPADWDSVEW</sequence>
<evidence type="ECO:0000313" key="2">
    <source>
        <dbReference type="Proteomes" id="UP000785200"/>
    </source>
</evidence>
<dbReference type="EMBL" id="VNKQ01000016">
    <property type="protein sequence ID" value="KAG0646151.1"/>
    <property type="molecule type" value="Genomic_DNA"/>
</dbReference>
<reference evidence="1" key="1">
    <citation type="submission" date="2019-07" db="EMBL/GenBank/DDBJ databases">
        <title>Hyphodiscus hymeniophilus genome sequencing and assembly.</title>
        <authorList>
            <person name="Kramer G."/>
            <person name="Nodwell J."/>
        </authorList>
    </citation>
    <scope>NUCLEOTIDE SEQUENCE</scope>
    <source>
        <strain evidence="1">ATCC 34498</strain>
    </source>
</reference>
<organism evidence="1 2">
    <name type="scientific">Hyphodiscus hymeniophilus</name>
    <dbReference type="NCBI Taxonomy" id="353542"/>
    <lineage>
        <taxon>Eukaryota</taxon>
        <taxon>Fungi</taxon>
        <taxon>Dikarya</taxon>
        <taxon>Ascomycota</taxon>
        <taxon>Pezizomycotina</taxon>
        <taxon>Leotiomycetes</taxon>
        <taxon>Helotiales</taxon>
        <taxon>Hyphodiscaceae</taxon>
        <taxon>Hyphodiscus</taxon>
    </lineage>
</organism>
<keyword evidence="2" id="KW-1185">Reference proteome</keyword>
<dbReference type="AlphaFoldDB" id="A0A9P6SLI2"/>